<evidence type="ECO:0000259" key="5">
    <source>
        <dbReference type="Pfam" id="PF04055"/>
    </source>
</evidence>
<keyword evidence="2" id="KW-0479">Metal-binding</keyword>
<dbReference type="SUPFAM" id="SSF102114">
    <property type="entry name" value="Radical SAM enzymes"/>
    <property type="match status" value="1"/>
</dbReference>
<dbReference type="EMBL" id="BAAAUV010000002">
    <property type="protein sequence ID" value="GAA3197620.1"/>
    <property type="molecule type" value="Genomic_DNA"/>
</dbReference>
<dbReference type="CDD" id="cd01335">
    <property type="entry name" value="Radical_SAM"/>
    <property type="match status" value="1"/>
</dbReference>
<dbReference type="PANTHER" id="PTHR43273:SF8">
    <property type="entry name" value="RADICAL SAM DOMAIN PROTEIN"/>
    <property type="match status" value="1"/>
</dbReference>
<dbReference type="InterPro" id="IPR013785">
    <property type="entry name" value="Aldolase_TIM"/>
</dbReference>
<dbReference type="SFLD" id="SFLDG01072">
    <property type="entry name" value="dehydrogenase_like"/>
    <property type="match status" value="1"/>
</dbReference>
<dbReference type="InterPro" id="IPR007197">
    <property type="entry name" value="rSAM"/>
</dbReference>
<name>A0ABP6Q523_9ACTN</name>
<dbReference type="SFLD" id="SFLDS00029">
    <property type="entry name" value="Radical_SAM"/>
    <property type="match status" value="1"/>
</dbReference>
<evidence type="ECO:0000256" key="3">
    <source>
        <dbReference type="ARBA" id="ARBA00023004"/>
    </source>
</evidence>
<dbReference type="Gene3D" id="3.20.20.70">
    <property type="entry name" value="Aldolase class I"/>
    <property type="match status" value="1"/>
</dbReference>
<dbReference type="InterPro" id="IPR023867">
    <property type="entry name" value="Sulphatase_maturase_rSAM"/>
</dbReference>
<evidence type="ECO:0000256" key="1">
    <source>
        <dbReference type="ARBA" id="ARBA00022691"/>
    </source>
</evidence>
<dbReference type="PANTHER" id="PTHR43273">
    <property type="entry name" value="ANAEROBIC SULFATASE-MATURATING ENZYME HOMOLOG ASLB-RELATED"/>
    <property type="match status" value="1"/>
</dbReference>
<accession>A0ABP6Q523</accession>
<feature type="domain" description="Radical SAM core" evidence="5">
    <location>
        <begin position="38"/>
        <end position="181"/>
    </location>
</feature>
<dbReference type="NCBIfam" id="TIGR04269">
    <property type="entry name" value="SAM_SPASM_FxsB"/>
    <property type="match status" value="1"/>
</dbReference>
<keyword evidence="7" id="KW-1185">Reference proteome</keyword>
<keyword evidence="1" id="KW-0949">S-adenosyl-L-methionine</keyword>
<comment type="caution">
    <text evidence="6">The sequence shown here is derived from an EMBL/GenBank/DDBJ whole genome shotgun (WGS) entry which is preliminary data.</text>
</comment>
<evidence type="ECO:0000256" key="2">
    <source>
        <dbReference type="ARBA" id="ARBA00022723"/>
    </source>
</evidence>
<protein>
    <submittedName>
        <fullName evidence="6">FxsB family radical SAM/SPASM domain protein</fullName>
    </submittedName>
</protein>
<evidence type="ECO:0000313" key="6">
    <source>
        <dbReference type="EMBL" id="GAA3197620.1"/>
    </source>
</evidence>
<gene>
    <name evidence="6" type="ORF">GCM10010468_08870</name>
</gene>
<keyword evidence="4" id="KW-0411">Iron-sulfur</keyword>
<dbReference type="InterPro" id="IPR026335">
    <property type="entry name" value="rSAM_SPASM_FxsB"/>
</dbReference>
<keyword evidence="3" id="KW-0408">Iron</keyword>
<evidence type="ECO:0000256" key="4">
    <source>
        <dbReference type="ARBA" id="ARBA00023014"/>
    </source>
</evidence>
<dbReference type="InterPro" id="IPR058240">
    <property type="entry name" value="rSAM_sf"/>
</dbReference>
<dbReference type="Pfam" id="PF04055">
    <property type="entry name" value="Radical_SAM"/>
    <property type="match status" value="1"/>
</dbReference>
<dbReference type="SFLD" id="SFLDG01067">
    <property type="entry name" value="SPASM/twitch_domain_containing"/>
    <property type="match status" value="1"/>
</dbReference>
<organism evidence="6 7">
    <name type="scientific">Actinocorallia longicatena</name>
    <dbReference type="NCBI Taxonomy" id="111803"/>
    <lineage>
        <taxon>Bacteria</taxon>
        <taxon>Bacillati</taxon>
        <taxon>Actinomycetota</taxon>
        <taxon>Actinomycetes</taxon>
        <taxon>Streptosporangiales</taxon>
        <taxon>Thermomonosporaceae</taxon>
        <taxon>Actinocorallia</taxon>
    </lineage>
</organism>
<dbReference type="Proteomes" id="UP001501237">
    <property type="component" value="Unassembled WGS sequence"/>
</dbReference>
<dbReference type="RefSeq" id="WP_344822396.1">
    <property type="nucleotide sequence ID" value="NZ_BAAAUV010000002.1"/>
</dbReference>
<evidence type="ECO:0000313" key="7">
    <source>
        <dbReference type="Proteomes" id="UP001501237"/>
    </source>
</evidence>
<dbReference type="SFLD" id="SFLDG01386">
    <property type="entry name" value="main_SPASM_domain-containing"/>
    <property type="match status" value="1"/>
</dbReference>
<reference evidence="7" key="1">
    <citation type="journal article" date="2019" name="Int. J. Syst. Evol. Microbiol.">
        <title>The Global Catalogue of Microorganisms (GCM) 10K type strain sequencing project: providing services to taxonomists for standard genome sequencing and annotation.</title>
        <authorList>
            <consortium name="The Broad Institute Genomics Platform"/>
            <consortium name="The Broad Institute Genome Sequencing Center for Infectious Disease"/>
            <person name="Wu L."/>
            <person name="Ma J."/>
        </authorList>
    </citation>
    <scope>NUCLEOTIDE SEQUENCE [LARGE SCALE GENOMIC DNA]</scope>
    <source>
        <strain evidence="7">JCM 9377</strain>
    </source>
</reference>
<proteinExistence type="predicted"/>
<sequence length="408" mass="45979">MVESDQTRIPEWPEALDVRRLLEQGWRPTPFHQFIVKIHSRCNLRCDYCYIYEMADQGWKAQPRRMARPVVEQVARRIAEHARANRLDRVSVIIHGGEPLLAGVDHLRFALATIRGACEPDVRVDFSLQTNAVLINEFFLEVFLEFGVEVGVSMDGDREGHDRHRLRRDGEGSYDDVRTGLYQLTGSRYQHLFSGFLATIDLANDPVRTYEALLEWNPPGVDFLLPHGNWDNPPPGRPPDDSTPYADWLIAVFDRWYGAKIQETSVRLPGQIMRLLLGRGSSSEAVGLGPVAMAVIETNGQIEQVDSLKSAFDGASGTFLHVSRDPFDTALHLPSIAARQIGTLALATGCRTCDLHETCGGGLYPHRYRTGTGFRNASVYCRDLYRFIDHIRTRLISDLDGFTTRGRS</sequence>